<proteinExistence type="predicted"/>
<evidence type="ECO:0000313" key="1">
    <source>
        <dbReference type="EMBL" id="RKF31014.1"/>
    </source>
</evidence>
<name>A0A420FDL3_9SPHI</name>
<evidence type="ECO:0000313" key="2">
    <source>
        <dbReference type="Proteomes" id="UP000286402"/>
    </source>
</evidence>
<comment type="caution">
    <text evidence="1">The sequence shown here is derived from an EMBL/GenBank/DDBJ whole genome shotgun (WGS) entry which is preliminary data.</text>
</comment>
<protein>
    <submittedName>
        <fullName evidence="1">Uncharacterized protein</fullName>
    </submittedName>
</protein>
<dbReference type="Proteomes" id="UP000286402">
    <property type="component" value="Unassembled WGS sequence"/>
</dbReference>
<sequence>MPKFDNLAQYILNKKYIRMKENSDLGIRVFYLKRKPILILDAIENKLCFYSNKPQTGQNTKTITEAAFEIEWTNCRYLKEYEWRGLKIEEQNVSVIEKLIDEFYKEN</sequence>
<reference evidence="1 2" key="1">
    <citation type="submission" date="2016-07" db="EMBL/GenBank/DDBJ databases">
        <title>Genome analysis of Sphingobacterium siyangense T12B17.</title>
        <authorList>
            <person name="Xu D."/>
            <person name="Su Y."/>
            <person name="Zheng S."/>
        </authorList>
    </citation>
    <scope>NUCLEOTIDE SEQUENCE [LARGE SCALE GENOMIC DNA]</scope>
    <source>
        <strain evidence="1 2">T12B17</strain>
    </source>
</reference>
<organism evidence="1 2">
    <name type="scientific">Sphingobacterium siyangense</name>
    <dbReference type="NCBI Taxonomy" id="459529"/>
    <lineage>
        <taxon>Bacteria</taxon>
        <taxon>Pseudomonadati</taxon>
        <taxon>Bacteroidota</taxon>
        <taxon>Sphingobacteriia</taxon>
        <taxon>Sphingobacteriales</taxon>
        <taxon>Sphingobacteriaceae</taxon>
        <taxon>Sphingobacterium</taxon>
    </lineage>
</organism>
<dbReference type="EMBL" id="MCAQ01000029">
    <property type="protein sequence ID" value="RKF31014.1"/>
    <property type="molecule type" value="Genomic_DNA"/>
</dbReference>
<keyword evidence="2" id="KW-1185">Reference proteome</keyword>
<gene>
    <name evidence="1" type="ORF">BCY89_19025</name>
</gene>
<accession>A0A420FDL3</accession>
<dbReference type="AlphaFoldDB" id="A0A420FDL3"/>